<dbReference type="GO" id="GO:0005737">
    <property type="term" value="C:cytoplasm"/>
    <property type="evidence" value="ECO:0007669"/>
    <property type="project" value="UniProtKB-SubCell"/>
</dbReference>
<keyword evidence="5 7" id="KW-0342">GTP-binding</keyword>
<dbReference type="InterPro" id="IPR031157">
    <property type="entry name" value="G_TR_CS"/>
</dbReference>
<dbReference type="FunFam" id="3.30.70.240:FF:000001">
    <property type="entry name" value="Elongation factor G"/>
    <property type="match status" value="1"/>
</dbReference>
<dbReference type="InterPro" id="IPR035649">
    <property type="entry name" value="EFG_V"/>
</dbReference>
<dbReference type="SUPFAM" id="SSF54980">
    <property type="entry name" value="EF-G C-terminal domain-like"/>
    <property type="match status" value="2"/>
</dbReference>
<dbReference type="InterPro" id="IPR009022">
    <property type="entry name" value="EFG_III"/>
</dbReference>
<dbReference type="RefSeq" id="WP_066066425.1">
    <property type="nucleotide sequence ID" value="NZ_CP013015.1"/>
</dbReference>
<evidence type="ECO:0000313" key="11">
    <source>
        <dbReference type="Proteomes" id="UP000070560"/>
    </source>
</evidence>
<dbReference type="HAMAP" id="MF_00054_B">
    <property type="entry name" value="EF_G_EF_2_B"/>
    <property type="match status" value="1"/>
</dbReference>
<dbReference type="Pfam" id="PF00679">
    <property type="entry name" value="EFG_C"/>
    <property type="match status" value="1"/>
</dbReference>
<evidence type="ECO:0000256" key="7">
    <source>
        <dbReference type="HAMAP-Rule" id="MF_00054"/>
    </source>
</evidence>
<dbReference type="FunFam" id="3.40.50.300:FF:000029">
    <property type="entry name" value="Elongation factor G"/>
    <property type="match status" value="1"/>
</dbReference>
<dbReference type="PROSITE" id="PS00301">
    <property type="entry name" value="G_TR_1"/>
    <property type="match status" value="1"/>
</dbReference>
<dbReference type="InterPro" id="IPR035647">
    <property type="entry name" value="EFG_III/V"/>
</dbReference>
<evidence type="ECO:0000256" key="8">
    <source>
        <dbReference type="NCBIfam" id="TIGR00484"/>
    </source>
</evidence>
<evidence type="ECO:0000256" key="2">
    <source>
        <dbReference type="ARBA" id="ARBA00022741"/>
    </source>
</evidence>
<dbReference type="GO" id="GO:0003746">
    <property type="term" value="F:translation elongation factor activity"/>
    <property type="evidence" value="ECO:0007669"/>
    <property type="project" value="UniProtKB-UniRule"/>
</dbReference>
<dbReference type="AlphaFoldDB" id="A0A7U4QJB4"/>
<dbReference type="InterPro" id="IPR004540">
    <property type="entry name" value="Transl_elong_EFG/EF2"/>
</dbReference>
<dbReference type="InterPro" id="IPR014721">
    <property type="entry name" value="Ribsml_uS5_D2-typ_fold_subgr"/>
</dbReference>
<dbReference type="InterPro" id="IPR000795">
    <property type="entry name" value="T_Tr_GTP-bd_dom"/>
</dbReference>
<evidence type="ECO:0000256" key="6">
    <source>
        <dbReference type="ARBA" id="ARBA00024731"/>
    </source>
</evidence>
<dbReference type="SMART" id="SM00889">
    <property type="entry name" value="EFG_IV"/>
    <property type="match status" value="1"/>
</dbReference>
<comment type="subcellular location">
    <subcellularLocation>
        <location evidence="7">Cytoplasm</location>
    </subcellularLocation>
</comment>
<evidence type="ECO:0000259" key="9">
    <source>
        <dbReference type="PROSITE" id="PS51722"/>
    </source>
</evidence>
<dbReference type="Gene3D" id="3.30.230.10">
    <property type="match status" value="1"/>
</dbReference>
<dbReference type="Proteomes" id="UP000070560">
    <property type="component" value="Chromosome"/>
</dbReference>
<evidence type="ECO:0000313" key="10">
    <source>
        <dbReference type="EMBL" id="AMM40399.1"/>
    </source>
</evidence>
<dbReference type="Gene3D" id="3.30.70.240">
    <property type="match status" value="1"/>
</dbReference>
<accession>A0A7U4QJB4</accession>
<keyword evidence="4 7" id="KW-0648">Protein biosynthesis</keyword>
<dbReference type="SUPFAM" id="SSF54211">
    <property type="entry name" value="Ribosomal protein S5 domain 2-like"/>
    <property type="match status" value="1"/>
</dbReference>
<dbReference type="InterPro" id="IPR000640">
    <property type="entry name" value="EFG_V-like"/>
</dbReference>
<dbReference type="InterPro" id="IPR009000">
    <property type="entry name" value="Transl_B-barrel_sf"/>
</dbReference>
<dbReference type="EMBL" id="CP013015">
    <property type="protein sequence ID" value="AMM40399.1"/>
    <property type="molecule type" value="Genomic_DNA"/>
</dbReference>
<feature type="binding site" evidence="7">
    <location>
        <begin position="136"/>
        <end position="139"/>
    </location>
    <ligand>
        <name>GTP</name>
        <dbReference type="ChEBI" id="CHEBI:37565"/>
    </ligand>
</feature>
<dbReference type="InterPro" id="IPR005225">
    <property type="entry name" value="Small_GTP-bd"/>
</dbReference>
<dbReference type="SUPFAM" id="SSF52540">
    <property type="entry name" value="P-loop containing nucleoside triphosphate hydrolases"/>
    <property type="match status" value="1"/>
</dbReference>
<dbReference type="GO" id="GO:0032790">
    <property type="term" value="P:ribosome disassembly"/>
    <property type="evidence" value="ECO:0007669"/>
    <property type="project" value="TreeGrafter"/>
</dbReference>
<protein>
    <recommendedName>
        <fullName evidence="7 8">Elongation factor G</fullName>
        <shortName evidence="7">EF-G</shortName>
    </recommendedName>
</protein>
<dbReference type="Gene3D" id="3.30.70.870">
    <property type="entry name" value="Elongation Factor G (Translational Gtpase), domain 3"/>
    <property type="match status" value="1"/>
</dbReference>
<gene>
    <name evidence="7" type="primary">fusA</name>
    <name evidence="10" type="ORF">HS1_000593</name>
</gene>
<reference evidence="10 11" key="1">
    <citation type="submission" date="2015-10" db="EMBL/GenBank/DDBJ databases">
        <title>Candidatus Desulfofervidus auxilii, a hydrogenotrophic sulfate-reducing bacterium involved in the thermophilic anaerobic oxidation of methane.</title>
        <authorList>
            <person name="Krukenberg V."/>
            <person name="Richter M."/>
            <person name="Wegener G."/>
        </authorList>
    </citation>
    <scope>NUCLEOTIDE SEQUENCE [LARGE SCALE GENOMIC DNA]</scope>
    <source>
        <strain evidence="10 11">HS1</strain>
    </source>
</reference>
<dbReference type="FunFam" id="3.30.70.870:FF:000001">
    <property type="entry name" value="Elongation factor G"/>
    <property type="match status" value="1"/>
</dbReference>
<dbReference type="SMART" id="SM00838">
    <property type="entry name" value="EFG_C"/>
    <property type="match status" value="1"/>
</dbReference>
<dbReference type="SUPFAM" id="SSF50447">
    <property type="entry name" value="Translation proteins"/>
    <property type="match status" value="1"/>
</dbReference>
<dbReference type="CDD" id="cd01886">
    <property type="entry name" value="EF-G"/>
    <property type="match status" value="1"/>
</dbReference>
<dbReference type="GO" id="GO:0003924">
    <property type="term" value="F:GTPase activity"/>
    <property type="evidence" value="ECO:0007669"/>
    <property type="project" value="InterPro"/>
</dbReference>
<organism evidence="10 11">
    <name type="scientific">Desulfofervidus auxilii</name>
    <dbReference type="NCBI Taxonomy" id="1621989"/>
    <lineage>
        <taxon>Bacteria</taxon>
        <taxon>Pseudomonadati</taxon>
        <taxon>Thermodesulfobacteriota</taxon>
        <taxon>Candidatus Desulfofervidia</taxon>
        <taxon>Candidatus Desulfofervidales</taxon>
        <taxon>Candidatus Desulfofervidaceae</taxon>
        <taxon>Candidatus Desulfofervidus</taxon>
    </lineage>
</organism>
<dbReference type="InterPro" id="IPR041095">
    <property type="entry name" value="EFG_II"/>
</dbReference>
<dbReference type="CDD" id="cd04088">
    <property type="entry name" value="EFG_mtEFG_II"/>
    <property type="match status" value="1"/>
</dbReference>
<name>A0A7U4QJB4_DESA2</name>
<dbReference type="PROSITE" id="PS51722">
    <property type="entry name" value="G_TR_2"/>
    <property type="match status" value="1"/>
</dbReference>
<sequence>MPFPRYDIRKVRNIGIIAHIDAGKTTITERILYYTGKSHKIGEVHNGEAVMDWMPEEKERGITITSAVTTCYWQGHEIHIIDTPGHVDFTMEVDRSLRVLDGAIGVFCAVGGVEPQSETVWHQADRYQVPKIAFINKMDRIGADFFGTVKQMIDKLGANPLILQLPLGKEQDFKGVIDLLQMKTIIWHQETLGATYDVIDIPEGHQKEAFLYREMLLEKLAEIDEEIMDAYLNEIPIPLPKLKQVIRIATLQLQFLPVLCGAALKNMGIQPLLDAVVNYLPSPMDIPPIKGDNAHTGKAETRAADEKSPFCGLVFKTMLDQGRKFSLVRVYSGKVKVGDVVYNPRKAVRERIARIFRLHADKKERLDEVKAGDIVAFAGLKHAATGDTLCEEAHPIILEPMSLYKPVISVALEAKTKQDAEKAAFGLQKLAEEDPTFQIKTDEDTGETIISGMGELHLEVIISRLEREFHAQVNTGTPQVVYRETITQESEVEKCFKKEMGPHIHFGHVKIKVRPLERGTGIKFKRTLSETEIPSTFWPVIEESLQNVLHQGVIAGYPMIDIEVELCGGSTEEHATELGYRIAAAQALKEACKNAMPILLEPLMKLEVVLPDEYVGEVIGDINSRKGQIEIIEKRGKVTVITAIVPLSQMFGYSTVLRSMTQGRGIFTMQFLRFDKIE</sequence>
<dbReference type="CDD" id="cd16262">
    <property type="entry name" value="EFG_III"/>
    <property type="match status" value="1"/>
</dbReference>
<dbReference type="NCBIfam" id="TIGR00484">
    <property type="entry name" value="EF-G"/>
    <property type="match status" value="1"/>
</dbReference>
<dbReference type="OrthoDB" id="9760518at2"/>
<dbReference type="CDD" id="cd03713">
    <property type="entry name" value="EFG_mtEFG_C"/>
    <property type="match status" value="1"/>
</dbReference>
<dbReference type="Pfam" id="PF00009">
    <property type="entry name" value="GTP_EFTU"/>
    <property type="match status" value="1"/>
</dbReference>
<dbReference type="InterPro" id="IPR005517">
    <property type="entry name" value="Transl_elong_EFG/EF2_IV"/>
</dbReference>
<feature type="binding site" evidence="7">
    <location>
        <begin position="82"/>
        <end position="86"/>
    </location>
    <ligand>
        <name>GTP</name>
        <dbReference type="ChEBI" id="CHEBI:37565"/>
    </ligand>
</feature>
<dbReference type="PANTHER" id="PTHR43261">
    <property type="entry name" value="TRANSLATION ELONGATION FACTOR G-RELATED"/>
    <property type="match status" value="1"/>
</dbReference>
<dbReference type="Gene3D" id="2.40.30.10">
    <property type="entry name" value="Translation factors"/>
    <property type="match status" value="1"/>
</dbReference>
<keyword evidence="11" id="KW-1185">Reference proteome</keyword>
<dbReference type="NCBIfam" id="NF009381">
    <property type="entry name" value="PRK12740.1-5"/>
    <property type="match status" value="1"/>
</dbReference>
<dbReference type="PANTHER" id="PTHR43261:SF1">
    <property type="entry name" value="RIBOSOME-RELEASING FACTOR 2, MITOCHONDRIAL"/>
    <property type="match status" value="1"/>
</dbReference>
<proteinExistence type="inferred from homology"/>
<keyword evidence="7" id="KW-0963">Cytoplasm</keyword>
<comment type="function">
    <text evidence="6 7">Catalyzes the GTP-dependent ribosomal translocation step during translation elongation. During this step, the ribosome changes from the pre-translocational (PRE) to the post-translocational (POST) state as the newly formed A-site-bound peptidyl-tRNA and P-site-bound deacylated tRNA move to the P and E sites, respectively. Catalyzes the coordinated movement of the two tRNA molecules, the mRNA and conformational changes in the ribosome.</text>
</comment>
<dbReference type="KEGG" id="daw:HS1_000593"/>
<dbReference type="GO" id="GO:0005525">
    <property type="term" value="F:GTP binding"/>
    <property type="evidence" value="ECO:0007669"/>
    <property type="project" value="UniProtKB-UniRule"/>
</dbReference>
<dbReference type="Pfam" id="PF22042">
    <property type="entry name" value="EF-G_D2"/>
    <property type="match status" value="1"/>
</dbReference>
<evidence type="ECO:0000256" key="3">
    <source>
        <dbReference type="ARBA" id="ARBA00022768"/>
    </source>
</evidence>
<dbReference type="NCBIfam" id="TIGR00231">
    <property type="entry name" value="small_GTP"/>
    <property type="match status" value="1"/>
</dbReference>
<dbReference type="PRINTS" id="PR00315">
    <property type="entry name" value="ELONGATNFCT"/>
</dbReference>
<evidence type="ECO:0000256" key="5">
    <source>
        <dbReference type="ARBA" id="ARBA00023134"/>
    </source>
</evidence>
<keyword evidence="3 7" id="KW-0251">Elongation factor</keyword>
<dbReference type="InterPro" id="IPR027417">
    <property type="entry name" value="P-loop_NTPase"/>
</dbReference>
<dbReference type="Pfam" id="PF03764">
    <property type="entry name" value="EFG_IV"/>
    <property type="match status" value="1"/>
</dbReference>
<evidence type="ECO:0000256" key="1">
    <source>
        <dbReference type="ARBA" id="ARBA00005870"/>
    </source>
</evidence>
<dbReference type="InterPro" id="IPR053905">
    <property type="entry name" value="EF-G-like_DII"/>
</dbReference>
<feature type="binding site" evidence="7">
    <location>
        <begin position="18"/>
        <end position="25"/>
    </location>
    <ligand>
        <name>GTP</name>
        <dbReference type="ChEBI" id="CHEBI:37565"/>
    </ligand>
</feature>
<dbReference type="InterPro" id="IPR020568">
    <property type="entry name" value="Ribosomal_Su5_D2-typ_SF"/>
</dbReference>
<feature type="domain" description="Tr-type G" evidence="9">
    <location>
        <begin position="9"/>
        <end position="284"/>
    </location>
</feature>
<dbReference type="Pfam" id="PF14492">
    <property type="entry name" value="EFG_III"/>
    <property type="match status" value="1"/>
</dbReference>
<keyword evidence="2 7" id="KW-0547">Nucleotide-binding</keyword>
<evidence type="ECO:0000256" key="4">
    <source>
        <dbReference type="ARBA" id="ARBA00022917"/>
    </source>
</evidence>
<comment type="similarity">
    <text evidence="1 7">Belongs to the TRAFAC class translation factor GTPase superfamily. Classic translation factor GTPase family. EF-G/EF-2 subfamily.</text>
</comment>
<dbReference type="Gene3D" id="3.40.50.300">
    <property type="entry name" value="P-loop containing nucleotide triphosphate hydrolases"/>
    <property type="match status" value="1"/>
</dbReference>